<reference evidence="4" key="1">
    <citation type="submission" date="2014-10" db="EMBL/GenBank/DDBJ databases">
        <authorList>
            <person name="King R."/>
        </authorList>
    </citation>
    <scope>NUCLEOTIDE SEQUENCE [LARGE SCALE GENOMIC DNA]</scope>
    <source>
        <strain evidence="4">A3/5</strain>
    </source>
</reference>
<proteinExistence type="predicted"/>
<evidence type="ECO:0000313" key="3">
    <source>
        <dbReference type="EMBL" id="CEI68041.1"/>
    </source>
</evidence>
<accession>A0A2L2TQ72</accession>
<protein>
    <recommendedName>
        <fullName evidence="5">CBM-cenC domain-containing protein</fullName>
    </recommendedName>
</protein>
<dbReference type="GeneID" id="37259757"/>
<evidence type="ECO:0000313" key="4">
    <source>
        <dbReference type="Proteomes" id="UP000245910"/>
    </source>
</evidence>
<dbReference type="EMBL" id="LN649231">
    <property type="protein sequence ID" value="CEI68041.1"/>
    <property type="molecule type" value="Genomic_DNA"/>
</dbReference>
<dbReference type="STRING" id="56646.A0A2L2TQ72"/>
<evidence type="ECO:0000256" key="1">
    <source>
        <dbReference type="SAM" id="MobiDB-lite"/>
    </source>
</evidence>
<name>A0A2L2TQ72_9HYPO</name>
<keyword evidence="2" id="KW-0732">Signal</keyword>
<feature type="region of interest" description="Disordered" evidence="1">
    <location>
        <begin position="102"/>
        <end position="149"/>
    </location>
</feature>
<evidence type="ECO:0000256" key="2">
    <source>
        <dbReference type="SAM" id="SignalP"/>
    </source>
</evidence>
<keyword evidence="4" id="KW-1185">Reference proteome</keyword>
<dbReference type="RefSeq" id="XP_025591756.1">
    <property type="nucleotide sequence ID" value="XM_025736836.2"/>
</dbReference>
<dbReference type="KEGG" id="fvn:FVRRES_08118"/>
<evidence type="ECO:0008006" key="5">
    <source>
        <dbReference type="Google" id="ProtNLM"/>
    </source>
</evidence>
<dbReference type="OrthoDB" id="5150344at2759"/>
<dbReference type="AlphaFoldDB" id="A0A2L2TQ72"/>
<feature type="signal peptide" evidence="2">
    <location>
        <begin position="1"/>
        <end position="20"/>
    </location>
</feature>
<feature type="chain" id="PRO_5014837449" description="CBM-cenC domain-containing protein" evidence="2">
    <location>
        <begin position="21"/>
        <end position="322"/>
    </location>
</feature>
<dbReference type="Proteomes" id="UP000245910">
    <property type="component" value="Chromosome III"/>
</dbReference>
<organism evidence="3 4">
    <name type="scientific">Fusarium venenatum</name>
    <dbReference type="NCBI Taxonomy" id="56646"/>
    <lineage>
        <taxon>Eukaryota</taxon>
        <taxon>Fungi</taxon>
        <taxon>Dikarya</taxon>
        <taxon>Ascomycota</taxon>
        <taxon>Pezizomycotina</taxon>
        <taxon>Sordariomycetes</taxon>
        <taxon>Hypocreomycetidae</taxon>
        <taxon>Hypocreales</taxon>
        <taxon>Nectriaceae</taxon>
        <taxon>Fusarium</taxon>
    </lineage>
</organism>
<sequence>MRFISLATVLSAALLPAANARPACRPDKPTTSEASTTAVSVETFITDTATTLEASTTYETTSAVETTALDTTIEISETITSDSTALVPTDTTISEIATTTADATSTEVTTTVAETTSAGIATTTAETTAAETTSAADTTTAETTTSVEIVTTTTEAATTTTAAAAGPTNFVKNSGFEQDPNTAWALQSSSIKNSPGFPHTGNQYLEFTVDNDFALGQQQATQTVSGLDTGRQHHLTLYATIFSTPQPVANAATICFIQAQQGNALITQWRLDFNNLNSYQPFGIDFTPLGSDISLSLKLRCTNGQRVTLALGIDDVTIELSN</sequence>